<keyword evidence="2" id="KW-1185">Reference proteome</keyword>
<reference evidence="1 2" key="1">
    <citation type="submission" date="2022-03" db="EMBL/GenBank/DDBJ databases">
        <title>Sinomonas sp. isolated from a soil.</title>
        <authorList>
            <person name="Han J."/>
            <person name="Kim D.-U."/>
        </authorList>
    </citation>
    <scope>NUCLEOTIDE SEQUENCE [LARGE SCALE GENOMIC DNA]</scope>
    <source>
        <strain evidence="1 2">5-5</strain>
    </source>
</reference>
<organism evidence="1 2">
    <name type="scientific">Sinomonas terrae</name>
    <dbReference type="NCBI Taxonomy" id="2908838"/>
    <lineage>
        <taxon>Bacteria</taxon>
        <taxon>Bacillati</taxon>
        <taxon>Actinomycetota</taxon>
        <taxon>Actinomycetes</taxon>
        <taxon>Micrococcales</taxon>
        <taxon>Micrococcaceae</taxon>
        <taxon>Sinomonas</taxon>
    </lineage>
</organism>
<evidence type="ECO:0000313" key="2">
    <source>
        <dbReference type="Proteomes" id="UP001202922"/>
    </source>
</evidence>
<proteinExistence type="predicted"/>
<gene>
    <name evidence="1" type="ORF">L0M17_19225</name>
</gene>
<sequence>MSPPSESYSAFEISTAEPCFETTVLGAVEVDPLNQPGQLSAGLASCDGHDCILGDAGPAEMSALN</sequence>
<protein>
    <submittedName>
        <fullName evidence="1">Uncharacterized protein</fullName>
    </submittedName>
</protein>
<name>A0ABS9U5W2_9MICC</name>
<dbReference type="EMBL" id="JAKZBV010000001">
    <property type="protein sequence ID" value="MCH6472073.1"/>
    <property type="molecule type" value="Genomic_DNA"/>
</dbReference>
<dbReference type="Proteomes" id="UP001202922">
    <property type="component" value="Unassembled WGS sequence"/>
</dbReference>
<accession>A0ABS9U5W2</accession>
<comment type="caution">
    <text evidence="1">The sequence shown here is derived from an EMBL/GenBank/DDBJ whole genome shotgun (WGS) entry which is preliminary data.</text>
</comment>
<evidence type="ECO:0000313" key="1">
    <source>
        <dbReference type="EMBL" id="MCH6472073.1"/>
    </source>
</evidence>
<dbReference type="RefSeq" id="WP_241055988.1">
    <property type="nucleotide sequence ID" value="NZ_JAKZBV010000001.1"/>
</dbReference>